<dbReference type="EMBL" id="FODD01000003">
    <property type="protein sequence ID" value="SEN28250.1"/>
    <property type="molecule type" value="Genomic_DNA"/>
</dbReference>
<dbReference type="RefSeq" id="WP_245791177.1">
    <property type="nucleotide sequence ID" value="NZ_FODD01000003.1"/>
</dbReference>
<dbReference type="Proteomes" id="UP000181951">
    <property type="component" value="Unassembled WGS sequence"/>
</dbReference>
<keyword evidence="5" id="KW-1185">Reference proteome</keyword>
<reference evidence="4 5" key="1">
    <citation type="submission" date="2016-10" db="EMBL/GenBank/DDBJ databases">
        <authorList>
            <person name="de Groot N.N."/>
        </authorList>
    </citation>
    <scope>NUCLEOTIDE SEQUENCE [LARGE SCALE GENOMIC DNA]</scope>
    <source>
        <strain evidence="4 5">CGMCC 4.2026</strain>
    </source>
</reference>
<dbReference type="Pfam" id="PF01903">
    <property type="entry name" value="CbiX"/>
    <property type="match status" value="2"/>
</dbReference>
<dbReference type="STRING" id="310780.SAMN05216267_1003195"/>
<keyword evidence="1" id="KW-0479">Metal-binding</keyword>
<dbReference type="InterPro" id="IPR050963">
    <property type="entry name" value="Sirohydro_Cobaltochel/CbiX"/>
</dbReference>
<feature type="compositionally biased region" description="Low complexity" evidence="3">
    <location>
        <begin position="49"/>
        <end position="62"/>
    </location>
</feature>
<dbReference type="GO" id="GO:0016829">
    <property type="term" value="F:lyase activity"/>
    <property type="evidence" value="ECO:0007669"/>
    <property type="project" value="UniProtKB-KW"/>
</dbReference>
<feature type="region of interest" description="Disordered" evidence="3">
    <location>
        <begin position="37"/>
        <end position="71"/>
    </location>
</feature>
<name>A0A1H8F9L8_9ACTN</name>
<dbReference type="CDD" id="cd03416">
    <property type="entry name" value="CbiX_SirB_N"/>
    <property type="match status" value="1"/>
</dbReference>
<organism evidence="4 5">
    <name type="scientific">Actinacidiphila rubida</name>
    <dbReference type="NCBI Taxonomy" id="310780"/>
    <lineage>
        <taxon>Bacteria</taxon>
        <taxon>Bacillati</taxon>
        <taxon>Actinomycetota</taxon>
        <taxon>Actinomycetes</taxon>
        <taxon>Kitasatosporales</taxon>
        <taxon>Streptomycetaceae</taxon>
        <taxon>Actinacidiphila</taxon>
    </lineage>
</organism>
<keyword evidence="2" id="KW-0456">Lyase</keyword>
<accession>A0A1H8F9L8</accession>
<gene>
    <name evidence="4" type="ORF">SAMN05216267_1003195</name>
</gene>
<dbReference type="Gene3D" id="3.40.50.1400">
    <property type="match status" value="2"/>
</dbReference>
<evidence type="ECO:0000313" key="4">
    <source>
        <dbReference type="EMBL" id="SEN28250.1"/>
    </source>
</evidence>
<dbReference type="InterPro" id="IPR002762">
    <property type="entry name" value="CbiX-like"/>
</dbReference>
<sequence>MAEPTAALPFAGGYASPTDLMVHVSLHLTRGLTRLAASAPPPAGPGGPAAPRGLAAPAGPAAPGEPPGPAPALVAVAHGSRDPRALRTAQALLERVRAHRPGLDVRLGHVELNEPLLAGTLAGLTGPAVLVPLLLSRGHHVKHDLPAALAAAPHVRGLVADPLGPHPLLAEALHRRLEEAGWDARRPGDAVVLAAAGSRDPDSAADTARTAALLSRRLGGVPVVPAFASAAAPTVPEALAALAARGLRRVAVAACFAAPGRFATQTAAAAPWIAAAPLGVQDAVARLVLHRYDRAAAALGTTPPRRPAAAARN</sequence>
<evidence type="ECO:0000256" key="3">
    <source>
        <dbReference type="SAM" id="MobiDB-lite"/>
    </source>
</evidence>
<evidence type="ECO:0000313" key="5">
    <source>
        <dbReference type="Proteomes" id="UP000181951"/>
    </source>
</evidence>
<dbReference type="SUPFAM" id="SSF53800">
    <property type="entry name" value="Chelatase"/>
    <property type="match status" value="1"/>
</dbReference>
<evidence type="ECO:0000256" key="2">
    <source>
        <dbReference type="ARBA" id="ARBA00023239"/>
    </source>
</evidence>
<protein>
    <submittedName>
        <fullName evidence="4">Sirohydrochlorin ferrochelatase</fullName>
    </submittedName>
</protein>
<evidence type="ECO:0000256" key="1">
    <source>
        <dbReference type="ARBA" id="ARBA00022723"/>
    </source>
</evidence>
<dbReference type="AlphaFoldDB" id="A0A1H8F9L8"/>
<proteinExistence type="predicted"/>
<dbReference type="PANTHER" id="PTHR33542:SF5">
    <property type="entry name" value="FERROCHELATASE CHE1"/>
    <property type="match status" value="1"/>
</dbReference>
<dbReference type="PANTHER" id="PTHR33542">
    <property type="entry name" value="SIROHYDROCHLORIN FERROCHELATASE, CHLOROPLASTIC"/>
    <property type="match status" value="1"/>
</dbReference>
<dbReference type="GO" id="GO:0046872">
    <property type="term" value="F:metal ion binding"/>
    <property type="evidence" value="ECO:0007669"/>
    <property type="project" value="UniProtKB-KW"/>
</dbReference>